<evidence type="ECO:0000313" key="1">
    <source>
        <dbReference type="EMBL" id="KPC65254.1"/>
    </source>
</evidence>
<gene>
    <name evidence="1" type="ORF">ADL29_07780</name>
</gene>
<name>A0A0N0XXX2_9ACTN</name>
<evidence type="ECO:0000313" key="2">
    <source>
        <dbReference type="Proteomes" id="UP000037982"/>
    </source>
</evidence>
<dbReference type="EMBL" id="LGKG01000046">
    <property type="protein sequence ID" value="KPC65254.1"/>
    <property type="molecule type" value="Genomic_DNA"/>
</dbReference>
<comment type="caution">
    <text evidence="1">The sequence shown here is derived from an EMBL/GenBank/DDBJ whole genome shotgun (WGS) entry which is preliminary data.</text>
</comment>
<accession>A0A0N0XXX2</accession>
<proteinExistence type="predicted"/>
<dbReference type="Proteomes" id="UP000037982">
    <property type="component" value="Unassembled WGS sequence"/>
</dbReference>
<dbReference type="InterPro" id="IPR040701">
    <property type="entry name" value="Bact_RF_family2"/>
</dbReference>
<organism evidence="1 2">
    <name type="scientific">Streptomyces chattanoogensis</name>
    <dbReference type="NCBI Taxonomy" id="66876"/>
    <lineage>
        <taxon>Bacteria</taxon>
        <taxon>Bacillati</taxon>
        <taxon>Actinomycetota</taxon>
        <taxon>Actinomycetes</taxon>
        <taxon>Kitasatosporales</taxon>
        <taxon>Streptomycetaceae</taxon>
        <taxon>Streptomyces</taxon>
    </lineage>
</organism>
<protein>
    <submittedName>
        <fullName evidence="1">Uncharacterized protein</fullName>
    </submittedName>
</protein>
<keyword evidence="2" id="KW-1185">Reference proteome</keyword>
<sequence length="93" mass="9981">MLVLAGDVWARGILARRLPTSLHGRILTAGGGPAPQTGRALLEGQLDRLFTGRMTSHDRALVGTGAELILVREEQVNLHEGVGVLLRYADRTA</sequence>
<dbReference type="Pfam" id="PF18844">
    <property type="entry name" value="baeRF_family2"/>
    <property type="match status" value="1"/>
</dbReference>
<reference evidence="2" key="1">
    <citation type="submission" date="2015-07" db="EMBL/GenBank/DDBJ databases">
        <authorList>
            <person name="Ju K.-S."/>
            <person name="Doroghazi J.R."/>
            <person name="Metcalf W.W."/>
        </authorList>
    </citation>
    <scope>NUCLEOTIDE SEQUENCE [LARGE SCALE GENOMIC DNA]</scope>
    <source>
        <strain evidence="2">NRRL ISP-5002</strain>
    </source>
</reference>
<dbReference type="AlphaFoldDB" id="A0A0N0XXX2"/>